<protein>
    <submittedName>
        <fullName evidence="2">Uncharacterized protein</fullName>
    </submittedName>
</protein>
<reference evidence="2 3" key="1">
    <citation type="submission" date="2020-08" db="EMBL/GenBank/DDBJ databases">
        <title>Genomic Encyclopedia of Type Strains, Phase IV (KMG-IV): sequencing the most valuable type-strain genomes for metagenomic binning, comparative biology and taxonomic classification.</title>
        <authorList>
            <person name="Goeker M."/>
        </authorList>
    </citation>
    <scope>NUCLEOTIDE SEQUENCE [LARGE SCALE GENOMIC DNA]</scope>
    <source>
        <strain evidence="2 3">DSM 17507</strain>
    </source>
</reference>
<dbReference type="AlphaFoldDB" id="A0A7W7A7H7"/>
<gene>
    <name evidence="2" type="ORF">GGR37_000120</name>
</gene>
<dbReference type="OrthoDB" id="7605437at2"/>
<evidence type="ECO:0000313" key="2">
    <source>
        <dbReference type="EMBL" id="MBB4611874.1"/>
    </source>
</evidence>
<keyword evidence="3" id="KW-1185">Reference proteome</keyword>
<comment type="caution">
    <text evidence="2">The sequence shown here is derived from an EMBL/GenBank/DDBJ whole genome shotgun (WGS) entry which is preliminary data.</text>
</comment>
<accession>A0A7W7A7H7</accession>
<keyword evidence="1" id="KW-0812">Transmembrane</keyword>
<dbReference type="EMBL" id="JACHOA010000001">
    <property type="protein sequence ID" value="MBB4611874.1"/>
    <property type="molecule type" value="Genomic_DNA"/>
</dbReference>
<evidence type="ECO:0000313" key="3">
    <source>
        <dbReference type="Proteomes" id="UP000538566"/>
    </source>
</evidence>
<name>A0A7W7A7H7_9SPHN</name>
<feature type="transmembrane region" description="Helical" evidence="1">
    <location>
        <begin position="6"/>
        <end position="30"/>
    </location>
</feature>
<organism evidence="2 3">
    <name type="scientific">Novosphingobium taihuense</name>
    <dbReference type="NCBI Taxonomy" id="260085"/>
    <lineage>
        <taxon>Bacteria</taxon>
        <taxon>Pseudomonadati</taxon>
        <taxon>Pseudomonadota</taxon>
        <taxon>Alphaproteobacteria</taxon>
        <taxon>Sphingomonadales</taxon>
        <taxon>Sphingomonadaceae</taxon>
        <taxon>Novosphingobium</taxon>
    </lineage>
</organism>
<dbReference type="RefSeq" id="WP_144902713.1">
    <property type="nucleotide sequence ID" value="NZ_JACHOA010000001.1"/>
</dbReference>
<evidence type="ECO:0000256" key="1">
    <source>
        <dbReference type="SAM" id="Phobius"/>
    </source>
</evidence>
<dbReference type="Proteomes" id="UP000538566">
    <property type="component" value="Unassembled WGS sequence"/>
</dbReference>
<keyword evidence="1" id="KW-0472">Membrane</keyword>
<feature type="transmembrane region" description="Helical" evidence="1">
    <location>
        <begin position="51"/>
        <end position="75"/>
    </location>
</feature>
<keyword evidence="1" id="KW-1133">Transmembrane helix</keyword>
<proteinExistence type="predicted"/>
<sequence length="80" mass="9548">MGRTDLFPYFWLFMVAVIGAVNLVWARYEFKRGEARWGWAGAKYSRAEEPFYFWMLVGGRLFGFVVACFMFYFGLDMLTW</sequence>